<dbReference type="InterPro" id="IPR025558">
    <property type="entry name" value="DUF4283"/>
</dbReference>
<feature type="region of interest" description="Disordered" evidence="2">
    <location>
        <begin position="1"/>
        <end position="26"/>
    </location>
</feature>
<dbReference type="Proteomes" id="UP001163823">
    <property type="component" value="Chromosome 10"/>
</dbReference>
<dbReference type="InterPro" id="IPR001878">
    <property type="entry name" value="Znf_CCHC"/>
</dbReference>
<evidence type="ECO:0000256" key="1">
    <source>
        <dbReference type="PROSITE-ProRule" id="PRU00047"/>
    </source>
</evidence>
<dbReference type="AlphaFoldDB" id="A0AAD7LA91"/>
<feature type="domain" description="CCHC-type" evidence="3">
    <location>
        <begin position="292"/>
        <end position="305"/>
    </location>
</feature>
<keyword evidence="1" id="KW-0863">Zinc-finger</keyword>
<keyword evidence="1" id="KW-0862">Zinc</keyword>
<dbReference type="PANTHER" id="PTHR31286">
    <property type="entry name" value="GLYCINE-RICH CELL WALL STRUCTURAL PROTEIN 1.8-LIKE"/>
    <property type="match status" value="1"/>
</dbReference>
<dbReference type="PANTHER" id="PTHR31286:SF99">
    <property type="entry name" value="DUF4283 DOMAIN-CONTAINING PROTEIN"/>
    <property type="match status" value="1"/>
</dbReference>
<dbReference type="InterPro" id="IPR040256">
    <property type="entry name" value="At4g02000-like"/>
</dbReference>
<evidence type="ECO:0000313" key="4">
    <source>
        <dbReference type="EMBL" id="KAJ7954456.1"/>
    </source>
</evidence>
<evidence type="ECO:0000259" key="3">
    <source>
        <dbReference type="PROSITE" id="PS50158"/>
    </source>
</evidence>
<dbReference type="KEGG" id="qsa:O6P43_026035"/>
<dbReference type="PROSITE" id="PS50158">
    <property type="entry name" value="ZF_CCHC"/>
    <property type="match status" value="1"/>
</dbReference>
<dbReference type="GO" id="GO:0008270">
    <property type="term" value="F:zinc ion binding"/>
    <property type="evidence" value="ECO:0007669"/>
    <property type="project" value="UniProtKB-KW"/>
</dbReference>
<dbReference type="EMBL" id="JARAOO010000010">
    <property type="protein sequence ID" value="KAJ7954456.1"/>
    <property type="molecule type" value="Genomic_DNA"/>
</dbReference>
<proteinExistence type="predicted"/>
<evidence type="ECO:0000256" key="2">
    <source>
        <dbReference type="SAM" id="MobiDB-lite"/>
    </source>
</evidence>
<dbReference type="GO" id="GO:0003676">
    <property type="term" value="F:nucleic acid binding"/>
    <property type="evidence" value="ECO:0007669"/>
    <property type="project" value="InterPro"/>
</dbReference>
<reference evidence="4" key="1">
    <citation type="journal article" date="2023" name="Science">
        <title>Elucidation of the pathway for biosynthesis of saponin adjuvants from the soapbark tree.</title>
        <authorList>
            <person name="Reed J."/>
            <person name="Orme A."/>
            <person name="El-Demerdash A."/>
            <person name="Owen C."/>
            <person name="Martin L.B.B."/>
            <person name="Misra R.C."/>
            <person name="Kikuchi S."/>
            <person name="Rejzek M."/>
            <person name="Martin A.C."/>
            <person name="Harkess A."/>
            <person name="Leebens-Mack J."/>
            <person name="Louveau T."/>
            <person name="Stephenson M.J."/>
            <person name="Osbourn A."/>
        </authorList>
    </citation>
    <scope>NUCLEOTIDE SEQUENCE</scope>
    <source>
        <strain evidence="4">S10</strain>
    </source>
</reference>
<name>A0AAD7LA91_QUISA</name>
<keyword evidence="5" id="KW-1185">Reference proteome</keyword>
<keyword evidence="1" id="KW-0479">Metal-binding</keyword>
<evidence type="ECO:0000313" key="5">
    <source>
        <dbReference type="Proteomes" id="UP001163823"/>
    </source>
</evidence>
<protein>
    <submittedName>
        <fullName evidence="4">Zinc ion binding,nucleic acid binding-like protein</fullName>
    </submittedName>
</protein>
<sequence>MDSGQDDPDPNASLIRGNFSKKKRPLSPAPLEAFSRMVSALDLGVQSLNGMESESIPVDSGSYKDKLIGNQPSKYSSGHFRSLLEDSFSDHEESDEEYSENDEDSDCQWPRIWISKEDLAEIRKPWRNALIVKLLGKSLSYNYLLDRLKQRWNTKGEFKFIDIGCDFYIVKFSSVKDLQFVMSKEPWIIAGHYLSMQKWNPDFDPAREKIIKTTVWIRLPGLPIEYFNSKAFIEAGNQIGKLIKFDKATEDSERGKFARICVEINLGQPLIPKVKIGRLWRRVEYEGLHSICFKCGVYGHSQDNCHVNPE</sequence>
<comment type="caution">
    <text evidence="4">The sequence shown here is derived from an EMBL/GenBank/DDBJ whole genome shotgun (WGS) entry which is preliminary data.</text>
</comment>
<accession>A0AAD7LA91</accession>
<gene>
    <name evidence="4" type="ORF">O6P43_026035</name>
</gene>
<organism evidence="4 5">
    <name type="scientific">Quillaja saponaria</name>
    <name type="common">Soap bark tree</name>
    <dbReference type="NCBI Taxonomy" id="32244"/>
    <lineage>
        <taxon>Eukaryota</taxon>
        <taxon>Viridiplantae</taxon>
        <taxon>Streptophyta</taxon>
        <taxon>Embryophyta</taxon>
        <taxon>Tracheophyta</taxon>
        <taxon>Spermatophyta</taxon>
        <taxon>Magnoliopsida</taxon>
        <taxon>eudicotyledons</taxon>
        <taxon>Gunneridae</taxon>
        <taxon>Pentapetalae</taxon>
        <taxon>rosids</taxon>
        <taxon>fabids</taxon>
        <taxon>Fabales</taxon>
        <taxon>Quillajaceae</taxon>
        <taxon>Quillaja</taxon>
    </lineage>
</organism>
<dbReference type="Pfam" id="PF14111">
    <property type="entry name" value="DUF4283"/>
    <property type="match status" value="1"/>
</dbReference>